<dbReference type="Gene3D" id="3.20.20.80">
    <property type="entry name" value="Glycosidases"/>
    <property type="match status" value="1"/>
</dbReference>
<evidence type="ECO:0000256" key="2">
    <source>
        <dbReference type="ARBA" id="ARBA00012744"/>
    </source>
</evidence>
<dbReference type="PANTHER" id="PTHR10353:SF36">
    <property type="entry name" value="LP05116P"/>
    <property type="match status" value="1"/>
</dbReference>
<dbReference type="PANTHER" id="PTHR10353">
    <property type="entry name" value="GLYCOSYL HYDROLASE"/>
    <property type="match status" value="1"/>
</dbReference>
<keyword evidence="9" id="KW-1185">Reference proteome</keyword>
<reference evidence="8 9" key="1">
    <citation type="submission" date="2024-10" db="EMBL/GenBank/DDBJ databases">
        <title>The Natural Products Discovery Center: Release of the First 8490 Sequenced Strains for Exploring Actinobacteria Biosynthetic Diversity.</title>
        <authorList>
            <person name="Kalkreuter E."/>
            <person name="Kautsar S.A."/>
            <person name="Yang D."/>
            <person name="Bader C.D."/>
            <person name="Teijaro C.N."/>
            <person name="Fluegel L."/>
            <person name="Davis C.M."/>
            <person name="Simpson J.R."/>
            <person name="Lauterbach L."/>
            <person name="Steele A.D."/>
            <person name="Gui C."/>
            <person name="Meng S."/>
            <person name="Li G."/>
            <person name="Viehrig K."/>
            <person name="Ye F."/>
            <person name="Su P."/>
            <person name="Kiefer A.F."/>
            <person name="Nichols A."/>
            <person name="Cepeda A.J."/>
            <person name="Yan W."/>
            <person name="Fan B."/>
            <person name="Jiang Y."/>
            <person name="Adhikari A."/>
            <person name="Zheng C.-J."/>
            <person name="Schuster L."/>
            <person name="Cowan T.M."/>
            <person name="Smanski M.J."/>
            <person name="Chevrette M.G."/>
            <person name="De Carvalho L.P.S."/>
            <person name="Shen B."/>
        </authorList>
    </citation>
    <scope>NUCLEOTIDE SEQUENCE [LARGE SCALE GENOMIC DNA]</scope>
    <source>
        <strain evidence="8 9">NPDC000087</strain>
    </source>
</reference>
<keyword evidence="3 7" id="KW-0378">Hydrolase</keyword>
<dbReference type="EC" id="3.2.1.21" evidence="2"/>
<proteinExistence type="inferred from homology"/>
<evidence type="ECO:0000256" key="5">
    <source>
        <dbReference type="PROSITE-ProRule" id="PRU10055"/>
    </source>
</evidence>
<evidence type="ECO:0000313" key="9">
    <source>
        <dbReference type="Proteomes" id="UP001602245"/>
    </source>
</evidence>
<dbReference type="PROSITE" id="PS00572">
    <property type="entry name" value="GLYCOSYL_HYDROL_F1_1"/>
    <property type="match status" value="1"/>
</dbReference>
<protein>
    <recommendedName>
        <fullName evidence="2">beta-glucosidase</fullName>
        <ecNumber evidence="2">3.2.1.21</ecNumber>
    </recommendedName>
</protein>
<sequence>MPSRPAGARPGPGAGADFPDDFLWGSATSAHQVEGGNTNNDWWDFEHDPATAARESSGDAIDHFHRYFEDFALLSALGHNAHRLSLEWSRIEPAPGEFSRAALAHYRRVLTALRDEGLTAFATLHHFTRPRWFAARGGWLAPDAAATFGRYCARVTAELGDLMPYVCTINEPQMIALHGYLEGYHPPGVTNPILWKRAGDALLEAHHTAVSAVRATSDAQVGLAVQLPLLAPAREDDACVAFCEAMRYEIVDRYLDGVDGDWLGVQYYRKQWVDPSSPTRFAAPPPGTPLTQMGWAVHPDGLRQMLHRAARASLPLYVTENGIATTDDAERADYLATHLAALAQARAEGVDVRGYLHWSAFDNFEWSEGYRPRFGLIAVDRDTFTRTPKPSAYAYARVARTGRLDALAEQEST</sequence>
<comment type="caution">
    <text evidence="8">The sequence shown here is derived from an EMBL/GenBank/DDBJ whole genome shotgun (WGS) entry which is preliminary data.</text>
</comment>
<dbReference type="InterPro" id="IPR033132">
    <property type="entry name" value="GH_1_N_CS"/>
</dbReference>
<evidence type="ECO:0000256" key="7">
    <source>
        <dbReference type="RuleBase" id="RU004468"/>
    </source>
</evidence>
<dbReference type="RefSeq" id="WP_020518186.1">
    <property type="nucleotide sequence ID" value="NZ_JBIAZU010000002.1"/>
</dbReference>
<dbReference type="InterPro" id="IPR017853">
    <property type="entry name" value="GH"/>
</dbReference>
<dbReference type="Pfam" id="PF00232">
    <property type="entry name" value="Glyco_hydro_1"/>
    <property type="match status" value="2"/>
</dbReference>
<dbReference type="PROSITE" id="PS00653">
    <property type="entry name" value="GLYCOSYL_HYDROL_F1_2"/>
    <property type="match status" value="1"/>
</dbReference>
<evidence type="ECO:0000256" key="6">
    <source>
        <dbReference type="RuleBase" id="RU003690"/>
    </source>
</evidence>
<keyword evidence="4 7" id="KW-0326">Glycosidase</keyword>
<gene>
    <name evidence="8" type="ORF">ACFY35_09930</name>
</gene>
<feature type="active site" description="Nucleophile" evidence="5">
    <location>
        <position position="320"/>
    </location>
</feature>
<evidence type="ECO:0000256" key="4">
    <source>
        <dbReference type="ARBA" id="ARBA00023295"/>
    </source>
</evidence>
<evidence type="ECO:0000313" key="8">
    <source>
        <dbReference type="EMBL" id="MFF5289748.1"/>
    </source>
</evidence>
<name>A0ABW6W9U9_9ACTN</name>
<dbReference type="SUPFAM" id="SSF51445">
    <property type="entry name" value="(Trans)glycosidases"/>
    <property type="match status" value="1"/>
</dbReference>
<comment type="similarity">
    <text evidence="1 6">Belongs to the glycosyl hydrolase 1 family.</text>
</comment>
<dbReference type="Proteomes" id="UP001602245">
    <property type="component" value="Unassembled WGS sequence"/>
</dbReference>
<dbReference type="InterPro" id="IPR001360">
    <property type="entry name" value="Glyco_hydro_1"/>
</dbReference>
<dbReference type="EMBL" id="JBIAZU010000002">
    <property type="protein sequence ID" value="MFF5289748.1"/>
    <property type="molecule type" value="Genomic_DNA"/>
</dbReference>
<dbReference type="InterPro" id="IPR018120">
    <property type="entry name" value="Glyco_hydro_1_AS"/>
</dbReference>
<evidence type="ECO:0000256" key="1">
    <source>
        <dbReference type="ARBA" id="ARBA00010838"/>
    </source>
</evidence>
<dbReference type="GO" id="GO:0016798">
    <property type="term" value="F:hydrolase activity, acting on glycosyl bonds"/>
    <property type="evidence" value="ECO:0007669"/>
    <property type="project" value="UniProtKB-KW"/>
</dbReference>
<organism evidence="8 9">
    <name type="scientific">Paractinoplanes globisporus</name>
    <dbReference type="NCBI Taxonomy" id="113565"/>
    <lineage>
        <taxon>Bacteria</taxon>
        <taxon>Bacillati</taxon>
        <taxon>Actinomycetota</taxon>
        <taxon>Actinomycetes</taxon>
        <taxon>Micromonosporales</taxon>
        <taxon>Micromonosporaceae</taxon>
        <taxon>Paractinoplanes</taxon>
    </lineage>
</organism>
<dbReference type="PRINTS" id="PR00131">
    <property type="entry name" value="GLHYDRLASE1"/>
</dbReference>
<evidence type="ECO:0000256" key="3">
    <source>
        <dbReference type="ARBA" id="ARBA00022801"/>
    </source>
</evidence>
<accession>A0ABW6W9U9</accession>